<evidence type="ECO:0000259" key="5">
    <source>
        <dbReference type="PROSITE" id="PS50184"/>
    </source>
</evidence>
<feature type="compositionally biased region" description="Basic and acidic residues" evidence="4">
    <location>
        <begin position="1686"/>
        <end position="1696"/>
    </location>
</feature>
<feature type="region of interest" description="Disordered" evidence="4">
    <location>
        <begin position="1649"/>
        <end position="1671"/>
    </location>
</feature>
<dbReference type="FunCoup" id="A0A6J2XAC7">
    <property type="interactions" value="10"/>
</dbReference>
<dbReference type="KEGG" id="soy:115876225"/>
<accession>A0A6J2XAC7</accession>
<keyword evidence="3" id="KW-0732">Signal</keyword>
<dbReference type="SUPFAM" id="SSF57603">
    <property type="entry name" value="FnI-like domain"/>
    <property type="match status" value="6"/>
</dbReference>
<dbReference type="RefSeq" id="XP_030747784.1">
    <property type="nucleotide sequence ID" value="XM_030891924.1"/>
</dbReference>
<feature type="compositionally biased region" description="Basic and acidic residues" evidence="4">
    <location>
        <begin position="1557"/>
        <end position="1578"/>
    </location>
</feature>
<feature type="domain" description="VWFC" evidence="5">
    <location>
        <begin position="2241"/>
        <end position="2302"/>
    </location>
</feature>
<feature type="compositionally biased region" description="Basic and acidic residues" evidence="4">
    <location>
        <begin position="807"/>
        <end position="818"/>
    </location>
</feature>
<feature type="compositionally biased region" description="Basic and acidic residues" evidence="4">
    <location>
        <begin position="676"/>
        <end position="687"/>
    </location>
</feature>
<feature type="region of interest" description="Disordered" evidence="4">
    <location>
        <begin position="2016"/>
        <end position="2168"/>
    </location>
</feature>
<keyword evidence="6" id="KW-1185">Reference proteome</keyword>
<comment type="subcellular location">
    <subcellularLocation>
        <location evidence="1">Secreted</location>
    </subcellularLocation>
</comment>
<reference evidence="7" key="1">
    <citation type="submission" date="2025-08" db="UniProtKB">
        <authorList>
            <consortium name="RefSeq"/>
        </authorList>
    </citation>
    <scope>IDENTIFICATION</scope>
    <source>
        <tissue evidence="7">Gonads</tissue>
    </source>
</reference>
<name>A0A6J2XAC7_SITOR</name>
<dbReference type="PANTHER" id="PTHR46698">
    <property type="entry name" value="CROSSVEINLESS 2"/>
    <property type="match status" value="1"/>
</dbReference>
<feature type="compositionally biased region" description="Basic and acidic residues" evidence="4">
    <location>
        <begin position="1501"/>
        <end position="1529"/>
    </location>
</feature>
<dbReference type="Gene3D" id="2.10.70.10">
    <property type="entry name" value="Complement Module, domain 1"/>
    <property type="match status" value="1"/>
</dbReference>
<sequence length="2397" mass="260919">MTGRAMKAWTLLLEPGPALVSVYLILAVSVQINAAPASPEQNDEQSTEIEYYPVADATGCYYNFQHYDEGDRIITNEPCLNCTCHNRMLMCYLRVCPFTKAIGANCKVENRPDQCCPVITCPEVPVHLVTSTVPSTAVGHLNEYGCTIDSLFYSDGARVPSDHENPCELCYCIRNKTACVMQECTLNVEGCKPVYQEGVCCPVRYNCEHPDYLEGPTTPQITTTSTTTTTVAPTTTLQPFECIFNGQAYSDGELVKKDIPCEKCYCMRGDIVCAVQECGPTPLDKVNCTALPVREGQCCPDTYDCAGVIEEELTTLSSTTSEFEPTTPVIVTEEERVTEKLLTSTPEEQTAVPEISTQVSPIEEGQHEVASEEVPILETESPEIITEITSKPIETSQPTKEAGEQTTLPQFETRIEGTTESTEETEKPIVEHVTAVGVEPAITEEERVTIVTAITPEEDLSKPTESPVESITSRISETIESITTRVTDTIEAITTAIAGSSTEKPEIESVTDIVKAEEEPTEVTHVEEITKLPSVTKEFASTQQPEDETDKTTVIIPTIEKEIPESSPKTSITDKEFETTEGSAEGPVTEEYEHPTTSLSTEAEVKLTEPSVPEESKPLEELTTSIESVTTEKQILDTSVITEVPSSSSEATRPSEITETPIEEESAPTTTSPEGVTEKSAEKDLSETTKPTEATISIETSTPKETAENATLSLCVEGDCTREGELSTEKISQENAEQAKLPTTTKTPELSQSESTVSETEKAQHTTELYEPTTEKEEVIIVTEIPTRKTELPESMDHVSETALSTEKPKPETEKTELPELPSQTEKTNTPTETSETETKASVTEIPALPEYTTQVSEGEERIKVATEVSTEDIEKTPDSGLQITTELPKEEENEIDLDDVGVRHHTPSESITEAEIPETTRLPIKHITTEKVSEEQITEETIVPEVCTSETECAPGGVAQVSNISNIGTTPQTEIQRTALPEGTTESNKIPEIEGFTKESNEIPEVETEGILPVTSEPVTSGKEEVPEEGSGTTEQEHEVKGTEGEQITTVGYDRFATEQGVVTEEEKPSEHVTEQSTESETKAAAFTDMPQQTEIPEREIPGEGNCLVDGKTYKNNSSVPPINHCQSSCICVSSILRCESIECLPAPEGMQNCLPVFSSPESCCPTYSCTGPEATSPMESDSHIKTTTPIIEVASTTSEYPEGTEEPEFSTTSKHITEESVVTEGETLPKITSKPVSESTEESKEATESPATESPESSTSYILTTETQEHITEVPKTRTPGPEETLTEERVTTIQTTFEQSSSFPPEEAEKTITTESIEQYATTSELGEKPVHEPELHEDGITEKTVESATVAELPGVSEVPEITTIPPLDITETPDLSSKLKGEETPQTAETEKPSVTTKLAEKPEEYETTTLTEEHTEHTATVTSGDILPSEPAVEKDVVISEPEEERTETPKEGEAISPSSNIPGKEQTQEFETTTQQAPSELEKEITEAPSYPEVHTEITEIPKEGKPVKPESELSEEEKVPEQESSTISIENVETDIIPHSTPEEQVTEISKEGEPVTKTTELSEKEESKDTFTTPVPETEATMETEKIIEEETVRPIQVSPTSQTSVSTEQPSEAVTKSIEAVTTPEIIQEAIEKELTTVASVTEKSESEQAPTTLPAITEETATIVAQTEQITLKSTEIHKDEEKLKTTQLPETETQPGVIAEELTTKYSIFEEPVTKIEVEQTSESGTEATRESELHPVTEPIEKELTTVRSLIEQATVGSEVKQTLEPETTLVSETEITEKEKLTPFTEIPKVTESSTEVEQPLQTTPVSAKLPVDHITELPETGSEIPIESDSHITEKLPIEPTETPNITSVTEKEAVEQTEVPVELTKATIGVSGTQLPSERPVEEEIATTLASIELTTKQIDIGIEHTSKPENVPTIPPEGVTESAVNETTSESATEKATEIVPEVITISKPKESTIEPEPTLTESSTLGVEKAETITEVTEVPITESEIKAFTTERISEGITEQPISQENLTEAELQPEQATQHPALSESVPKAGQITTVLPSITEETEISSEIPELETEKIPLEGETGRPAVGPEGETTVPAETITQATDVETQTIAERIGDHSSEQPETIEPEVTSPATVSSEETALPAFTSPELSTPTPETKSNVSQSAEDLFTSGPVEVTTRRHIPGELSTSAPIVTEPTTESVIATESSRPTIPGEQVPEAGDYDIGEEEEEEDQSAFGPGTCRYGGKVYVSAQQIPRDDPCDFCFCFRSDIICLQQSCPPPIPRCHEEPIRGFCCPRYECPVAPVTAVNFTTSTTTTTTTLPPHFLSHAYKGRATKTGCQIQGKAYKVGEVIRATSGPCLHCICGGDGQMKCDPKPCSPEPMLRQMIAAAASRRRR</sequence>
<evidence type="ECO:0000313" key="7">
    <source>
        <dbReference type="RefSeq" id="XP_030747784.1"/>
    </source>
</evidence>
<gene>
    <name evidence="7" type="primary">LOC115876225</name>
</gene>
<feature type="compositionally biased region" description="Low complexity" evidence="4">
    <location>
        <begin position="1606"/>
        <end position="1622"/>
    </location>
</feature>
<feature type="compositionally biased region" description="Polar residues" evidence="4">
    <location>
        <begin position="688"/>
        <end position="712"/>
    </location>
</feature>
<feature type="compositionally biased region" description="Polar residues" evidence="4">
    <location>
        <begin position="1294"/>
        <end position="1306"/>
    </location>
</feature>
<feature type="compositionally biased region" description="Basic and acidic residues" evidence="4">
    <location>
        <begin position="1066"/>
        <end position="1075"/>
    </location>
</feature>
<feature type="compositionally biased region" description="Basic and acidic residues" evidence="4">
    <location>
        <begin position="1036"/>
        <end position="1045"/>
    </location>
</feature>
<feature type="region of interest" description="Disordered" evidence="4">
    <location>
        <begin position="558"/>
        <end position="880"/>
    </location>
</feature>
<feature type="region of interest" description="Disordered" evidence="4">
    <location>
        <begin position="1780"/>
        <end position="1818"/>
    </location>
</feature>
<feature type="compositionally biased region" description="Basic and acidic residues" evidence="4">
    <location>
        <begin position="1740"/>
        <end position="1752"/>
    </location>
</feature>
<feature type="compositionally biased region" description="Basic and acidic residues" evidence="4">
    <location>
        <begin position="786"/>
        <end position="800"/>
    </location>
</feature>
<dbReference type="Proteomes" id="UP000504635">
    <property type="component" value="Unplaced"/>
</dbReference>
<feature type="region of interest" description="Disordered" evidence="4">
    <location>
        <begin position="1685"/>
        <end position="1752"/>
    </location>
</feature>
<feature type="compositionally biased region" description="Basic and acidic residues" evidence="4">
    <location>
        <begin position="719"/>
        <end position="732"/>
    </location>
</feature>
<evidence type="ECO:0000256" key="3">
    <source>
        <dbReference type="ARBA" id="ARBA00022729"/>
    </source>
</evidence>
<feature type="region of interest" description="Disordered" evidence="4">
    <location>
        <begin position="1197"/>
        <end position="1630"/>
    </location>
</feature>
<dbReference type="GeneID" id="115876225"/>
<dbReference type="PANTHER" id="PTHR46698:SF3">
    <property type="entry name" value="TENECTIN ISOFORM 1-RELATED"/>
    <property type="match status" value="1"/>
</dbReference>
<evidence type="ECO:0000256" key="4">
    <source>
        <dbReference type="SAM" id="MobiDB-lite"/>
    </source>
</evidence>
<dbReference type="PROSITE" id="PS50184">
    <property type="entry name" value="VWFC_2"/>
    <property type="match status" value="2"/>
</dbReference>
<feature type="compositionally biased region" description="Polar residues" evidence="4">
    <location>
        <begin position="622"/>
        <end position="651"/>
    </location>
</feature>
<evidence type="ECO:0000256" key="1">
    <source>
        <dbReference type="ARBA" id="ARBA00004613"/>
    </source>
</evidence>
<feature type="region of interest" description="Disordered" evidence="4">
    <location>
        <begin position="1920"/>
        <end position="1989"/>
    </location>
</feature>
<proteinExistence type="predicted"/>
<feature type="domain" description="VWFC" evidence="5">
    <location>
        <begin position="242"/>
        <end position="306"/>
    </location>
</feature>
<feature type="compositionally biased region" description="Polar residues" evidence="4">
    <location>
        <begin position="1316"/>
        <end position="1328"/>
    </location>
</feature>
<feature type="compositionally biased region" description="Polar residues" evidence="4">
    <location>
        <begin position="1697"/>
        <end position="1706"/>
    </location>
</feature>
<feature type="compositionally biased region" description="Polar residues" evidence="4">
    <location>
        <begin position="1649"/>
        <end position="1662"/>
    </location>
</feature>
<dbReference type="InterPro" id="IPR052424">
    <property type="entry name" value="Kielin_Chordin-BMP_Reg"/>
</dbReference>
<feature type="compositionally biased region" description="Basic and acidic residues" evidence="4">
    <location>
        <begin position="1592"/>
        <end position="1602"/>
    </location>
</feature>
<dbReference type="OrthoDB" id="10068079at2759"/>
<feature type="compositionally biased region" description="Polar residues" evidence="4">
    <location>
        <begin position="2100"/>
        <end position="2112"/>
    </location>
</feature>
<dbReference type="InterPro" id="IPR001007">
    <property type="entry name" value="VWF_dom"/>
</dbReference>
<dbReference type="GO" id="GO:0005576">
    <property type="term" value="C:extracellular region"/>
    <property type="evidence" value="ECO:0007669"/>
    <property type="project" value="UniProtKB-SubCell"/>
</dbReference>
<feature type="region of interest" description="Disordered" evidence="4">
    <location>
        <begin position="1018"/>
        <end position="1084"/>
    </location>
</feature>
<feature type="compositionally biased region" description="Low complexity" evidence="4">
    <location>
        <begin position="2148"/>
        <end position="2159"/>
    </location>
</feature>
<feature type="compositionally biased region" description="Polar residues" evidence="4">
    <location>
        <begin position="1389"/>
        <end position="1402"/>
    </location>
</feature>
<feature type="compositionally biased region" description="Low complexity" evidence="4">
    <location>
        <begin position="819"/>
        <end position="845"/>
    </location>
</feature>
<organism evidence="6 7">
    <name type="scientific">Sitophilus oryzae</name>
    <name type="common">Rice weevil</name>
    <name type="synonym">Curculio oryzae</name>
    <dbReference type="NCBI Taxonomy" id="7048"/>
    <lineage>
        <taxon>Eukaryota</taxon>
        <taxon>Metazoa</taxon>
        <taxon>Ecdysozoa</taxon>
        <taxon>Arthropoda</taxon>
        <taxon>Hexapoda</taxon>
        <taxon>Insecta</taxon>
        <taxon>Pterygota</taxon>
        <taxon>Neoptera</taxon>
        <taxon>Endopterygota</taxon>
        <taxon>Coleoptera</taxon>
        <taxon>Polyphaga</taxon>
        <taxon>Cucujiformia</taxon>
        <taxon>Curculionidae</taxon>
        <taxon>Dryophthorinae</taxon>
        <taxon>Sitophilus</taxon>
    </lineage>
</organism>
<dbReference type="SMART" id="SM00214">
    <property type="entry name" value="VWC"/>
    <property type="match status" value="5"/>
</dbReference>
<feature type="compositionally biased region" description="Low complexity" evidence="4">
    <location>
        <begin position="1250"/>
        <end position="1262"/>
    </location>
</feature>
<feature type="compositionally biased region" description="Basic and acidic residues" evidence="4">
    <location>
        <begin position="2073"/>
        <end position="2083"/>
    </location>
</feature>
<dbReference type="InParanoid" id="A0A6J2XAC7"/>
<feature type="compositionally biased region" description="Polar residues" evidence="4">
    <location>
        <begin position="1805"/>
        <end position="1818"/>
    </location>
</feature>
<protein>
    <submittedName>
        <fullName evidence="7">Mucin-16 isoform X1</fullName>
    </submittedName>
</protein>
<feature type="compositionally biased region" description="Polar residues" evidence="4">
    <location>
        <begin position="733"/>
        <end position="758"/>
    </location>
</feature>
<feature type="compositionally biased region" description="Basic and acidic residues" evidence="4">
    <location>
        <begin position="1329"/>
        <end position="1349"/>
    </location>
</feature>
<evidence type="ECO:0000256" key="2">
    <source>
        <dbReference type="ARBA" id="ARBA00022525"/>
    </source>
</evidence>
<keyword evidence="2" id="KW-0964">Secreted</keyword>
<feature type="compositionally biased region" description="Basic and acidic residues" evidence="4">
    <location>
        <begin position="1269"/>
        <end position="1278"/>
    </location>
</feature>
<evidence type="ECO:0000313" key="6">
    <source>
        <dbReference type="Proteomes" id="UP000504635"/>
    </source>
</evidence>